<protein>
    <recommendedName>
        <fullName evidence="10">Ig-like domain-containing protein</fullName>
    </recommendedName>
</protein>
<evidence type="ECO:0000259" key="10">
    <source>
        <dbReference type="PROSITE" id="PS50835"/>
    </source>
</evidence>
<evidence type="ECO:0000256" key="3">
    <source>
        <dbReference type="ARBA" id="ARBA00022737"/>
    </source>
</evidence>
<feature type="domain" description="Ig-like" evidence="10">
    <location>
        <begin position="240"/>
        <end position="339"/>
    </location>
</feature>
<dbReference type="Gene3D" id="2.60.40.10">
    <property type="entry name" value="Immunoglobulins"/>
    <property type="match status" value="3"/>
</dbReference>
<dbReference type="InterPro" id="IPR015621">
    <property type="entry name" value="IL-1_rcpt_fam"/>
</dbReference>
<dbReference type="InterPro" id="IPR013783">
    <property type="entry name" value="Ig-like_fold"/>
</dbReference>
<keyword evidence="2" id="KW-0732">Signal</keyword>
<keyword evidence="9" id="KW-0393">Immunoglobulin domain</keyword>
<dbReference type="Ensembl" id="ENSXCOT00000017605.1">
    <property type="protein sequence ID" value="ENSXCOP00000017384.1"/>
    <property type="gene ID" value="ENSXCOG00000013103.1"/>
</dbReference>
<evidence type="ECO:0000313" key="11">
    <source>
        <dbReference type="Ensembl" id="ENSXCOP00000017384.1"/>
    </source>
</evidence>
<dbReference type="SUPFAM" id="SSF48726">
    <property type="entry name" value="Immunoglobulin"/>
    <property type="match status" value="2"/>
</dbReference>
<evidence type="ECO:0000256" key="7">
    <source>
        <dbReference type="ARBA" id="ARBA00023170"/>
    </source>
</evidence>
<keyword evidence="7" id="KW-0675">Receptor</keyword>
<dbReference type="Proteomes" id="UP000261380">
    <property type="component" value="Unplaced"/>
</dbReference>
<dbReference type="AlphaFoldDB" id="A0A3B5MCG1"/>
<keyword evidence="4" id="KW-1133">Transmembrane helix</keyword>
<name>A0A3B5MCG1_9TELE</name>
<reference evidence="11" key="1">
    <citation type="submission" date="2025-08" db="UniProtKB">
        <authorList>
            <consortium name="Ensembl"/>
        </authorList>
    </citation>
    <scope>IDENTIFICATION</scope>
</reference>
<organism evidence="11 12">
    <name type="scientific">Xiphophorus couchianus</name>
    <name type="common">Monterrey platyfish</name>
    <dbReference type="NCBI Taxonomy" id="32473"/>
    <lineage>
        <taxon>Eukaryota</taxon>
        <taxon>Metazoa</taxon>
        <taxon>Chordata</taxon>
        <taxon>Craniata</taxon>
        <taxon>Vertebrata</taxon>
        <taxon>Euteleostomi</taxon>
        <taxon>Actinopterygii</taxon>
        <taxon>Neopterygii</taxon>
        <taxon>Teleostei</taxon>
        <taxon>Neoteleostei</taxon>
        <taxon>Acanthomorphata</taxon>
        <taxon>Ovalentaria</taxon>
        <taxon>Atherinomorphae</taxon>
        <taxon>Cyprinodontiformes</taxon>
        <taxon>Poeciliidae</taxon>
        <taxon>Poeciliinae</taxon>
        <taxon>Xiphophorus</taxon>
    </lineage>
</organism>
<keyword evidence="6" id="KW-1015">Disulfide bond</keyword>
<keyword evidence="8" id="KW-0325">Glycoprotein</keyword>
<evidence type="ECO:0000256" key="2">
    <source>
        <dbReference type="ARBA" id="ARBA00022729"/>
    </source>
</evidence>
<evidence type="ECO:0000256" key="6">
    <source>
        <dbReference type="ARBA" id="ARBA00023157"/>
    </source>
</evidence>
<evidence type="ECO:0000256" key="5">
    <source>
        <dbReference type="ARBA" id="ARBA00023136"/>
    </source>
</evidence>
<dbReference type="PANTHER" id="PTHR11890:SF20">
    <property type="entry name" value="INTERLEUKIN-1 RECEPTOR ACCESSORY PROTEIN"/>
    <property type="match status" value="1"/>
</dbReference>
<sequence>PETVGSLVLIRTSAHCSAGGSVPAQKPKPMCYDWGESSQAAVLVLDGEAGWVSCPLFSHPAVYNYTTAQSAGHDLVWYRLLDGHDLEQPIPYSSRVSRERERLWLQPAVANDTGQYICMLRNKSSCSRIAVRLQVLLRDQAVRSAGCPQVAMAATEALIGFQQGKTLTCPNLQDASKMADSDPTVNWTYVNQDMSVRRTDLQIHNMLIPYEGLYFCTVWYRRRGGSLSFTRNPTTLPKDPNILHPTNGKVFPVRTNSDVHLTCRGQLPFIIDKPEREIWWTVDGKRVEQLNDGRFNDHRDLTAVTILKITDVQSEDLQRNFTCSVKNARGSMARWVQLEEEGEEDSGLNPS</sequence>
<dbReference type="PROSITE" id="PS50835">
    <property type="entry name" value="IG_LIKE"/>
    <property type="match status" value="3"/>
</dbReference>
<keyword evidence="12" id="KW-1185">Reference proteome</keyword>
<evidence type="ECO:0000256" key="4">
    <source>
        <dbReference type="ARBA" id="ARBA00022989"/>
    </source>
</evidence>
<dbReference type="InterPro" id="IPR041416">
    <property type="entry name" value="IL-1RAcP-like_ig"/>
</dbReference>
<evidence type="ECO:0000256" key="9">
    <source>
        <dbReference type="ARBA" id="ARBA00023319"/>
    </source>
</evidence>
<dbReference type="InterPro" id="IPR036179">
    <property type="entry name" value="Ig-like_dom_sf"/>
</dbReference>
<comment type="subcellular location">
    <subcellularLocation>
        <location evidence="1">Membrane</location>
        <topology evidence="1">Single-pass type I membrane protein</topology>
    </subcellularLocation>
</comment>
<dbReference type="Pfam" id="PF18452">
    <property type="entry name" value="Ig_6"/>
    <property type="match status" value="1"/>
</dbReference>
<evidence type="ECO:0000256" key="1">
    <source>
        <dbReference type="ARBA" id="ARBA00004479"/>
    </source>
</evidence>
<feature type="domain" description="Ig-like" evidence="10">
    <location>
        <begin position="27"/>
        <end position="134"/>
    </location>
</feature>
<feature type="domain" description="Ig-like" evidence="10">
    <location>
        <begin position="148"/>
        <end position="228"/>
    </location>
</feature>
<keyword evidence="4" id="KW-0812">Transmembrane</keyword>
<dbReference type="STRING" id="32473.ENSXCOP00000017384"/>
<keyword evidence="5" id="KW-0472">Membrane</keyword>
<evidence type="ECO:0000313" key="12">
    <source>
        <dbReference type="Proteomes" id="UP000261380"/>
    </source>
</evidence>
<dbReference type="GO" id="GO:0016020">
    <property type="term" value="C:membrane"/>
    <property type="evidence" value="ECO:0007669"/>
    <property type="project" value="UniProtKB-SubCell"/>
</dbReference>
<dbReference type="PANTHER" id="PTHR11890">
    <property type="entry name" value="INTERLEUKIN-1 RECEPTOR FAMILY MEMBER"/>
    <property type="match status" value="1"/>
</dbReference>
<accession>A0A3B5MCG1</accession>
<proteinExistence type="predicted"/>
<dbReference type="SMART" id="SM00409">
    <property type="entry name" value="IG"/>
    <property type="match status" value="3"/>
</dbReference>
<dbReference type="InterPro" id="IPR007110">
    <property type="entry name" value="Ig-like_dom"/>
</dbReference>
<reference evidence="11" key="2">
    <citation type="submission" date="2025-09" db="UniProtKB">
        <authorList>
            <consortium name="Ensembl"/>
        </authorList>
    </citation>
    <scope>IDENTIFICATION</scope>
</reference>
<evidence type="ECO:0000256" key="8">
    <source>
        <dbReference type="ARBA" id="ARBA00023180"/>
    </source>
</evidence>
<dbReference type="InterPro" id="IPR003599">
    <property type="entry name" value="Ig_sub"/>
</dbReference>
<dbReference type="GeneTree" id="ENSGT01150000286976"/>
<keyword evidence="3" id="KW-0677">Repeat</keyword>